<evidence type="ECO:0000256" key="4">
    <source>
        <dbReference type="ARBA" id="ARBA00022692"/>
    </source>
</evidence>
<dbReference type="EMBL" id="QXFZ01000727">
    <property type="protein sequence ID" value="KAE9106745.1"/>
    <property type="molecule type" value="Genomic_DNA"/>
</dbReference>
<evidence type="ECO:0000256" key="8">
    <source>
        <dbReference type="ARBA" id="ARBA00023136"/>
    </source>
</evidence>
<comment type="similarity">
    <text evidence="2 9">Belongs to the mitochondrial pyruvate carrier (MPC) (TC 2.A.105) family.</text>
</comment>
<dbReference type="Pfam" id="PF03650">
    <property type="entry name" value="MPC"/>
    <property type="match status" value="1"/>
</dbReference>
<comment type="caution">
    <text evidence="14">The sequence shown here is derived from an EMBL/GenBank/DDBJ whole genome shotgun (WGS) entry which is preliminary data.</text>
</comment>
<proteinExistence type="inferred from homology"/>
<accession>A0A6A3XRT1</accession>
<dbReference type="Proteomes" id="UP000429523">
    <property type="component" value="Unassembled WGS sequence"/>
</dbReference>
<evidence type="ECO:0000256" key="1">
    <source>
        <dbReference type="ARBA" id="ARBA00004448"/>
    </source>
</evidence>
<evidence type="ECO:0000256" key="3">
    <source>
        <dbReference type="ARBA" id="ARBA00022448"/>
    </source>
</evidence>
<keyword evidence="8" id="KW-0472">Membrane</keyword>
<evidence type="ECO:0000313" key="15">
    <source>
        <dbReference type="Proteomes" id="UP000429523"/>
    </source>
</evidence>
<keyword evidence="16" id="KW-1185">Reference proteome</keyword>
<evidence type="ECO:0000313" key="16">
    <source>
        <dbReference type="Proteomes" id="UP000433483"/>
    </source>
</evidence>
<evidence type="ECO:0000256" key="5">
    <source>
        <dbReference type="ARBA" id="ARBA00022792"/>
    </source>
</evidence>
<dbReference type="EMBL" id="QXGF01000769">
    <property type="protein sequence ID" value="KAE8935839.1"/>
    <property type="molecule type" value="Genomic_DNA"/>
</dbReference>
<evidence type="ECO:0000313" key="17">
    <source>
        <dbReference type="Proteomes" id="UP000440732"/>
    </source>
</evidence>
<evidence type="ECO:0000313" key="18">
    <source>
        <dbReference type="Proteomes" id="UP000441208"/>
    </source>
</evidence>
<dbReference type="GO" id="GO:0005743">
    <property type="term" value="C:mitochondrial inner membrane"/>
    <property type="evidence" value="ECO:0007669"/>
    <property type="project" value="UniProtKB-SubCell"/>
</dbReference>
<dbReference type="OrthoDB" id="869189at2759"/>
<evidence type="ECO:0000313" key="14">
    <source>
        <dbReference type="EMBL" id="KAE9206336.1"/>
    </source>
</evidence>
<dbReference type="GO" id="GO:0006850">
    <property type="term" value="P:pyruvate import into mitochondria"/>
    <property type="evidence" value="ECO:0007669"/>
    <property type="project" value="InterPro"/>
</dbReference>
<gene>
    <name evidence="14" type="ORF">PF005_g13047</name>
    <name evidence="13" type="ORF">PF006_g12123</name>
    <name evidence="12" type="ORF">PF007_g13297</name>
    <name evidence="11" type="ORF">PF009_g14228</name>
</gene>
<evidence type="ECO:0000256" key="2">
    <source>
        <dbReference type="ARBA" id="ARBA00006416"/>
    </source>
</evidence>
<keyword evidence="6" id="KW-1133">Transmembrane helix</keyword>
<organism evidence="14 16">
    <name type="scientific">Phytophthora fragariae</name>
    <dbReference type="NCBI Taxonomy" id="53985"/>
    <lineage>
        <taxon>Eukaryota</taxon>
        <taxon>Sar</taxon>
        <taxon>Stramenopiles</taxon>
        <taxon>Oomycota</taxon>
        <taxon>Peronosporomycetes</taxon>
        <taxon>Peronosporales</taxon>
        <taxon>Peronosporaceae</taxon>
        <taxon>Phytophthora</taxon>
    </lineage>
</organism>
<evidence type="ECO:0000313" key="12">
    <source>
        <dbReference type="EMBL" id="KAE9106745.1"/>
    </source>
</evidence>
<evidence type="ECO:0000256" key="9">
    <source>
        <dbReference type="RuleBase" id="RU363100"/>
    </source>
</evidence>
<keyword evidence="7 9" id="KW-0496">Mitochondrion</keyword>
<dbReference type="Proteomes" id="UP000433483">
    <property type="component" value="Unassembled WGS sequence"/>
</dbReference>
<dbReference type="EMBL" id="QXGA01000669">
    <property type="protein sequence ID" value="KAE9142800.1"/>
    <property type="molecule type" value="Genomic_DNA"/>
</dbReference>
<dbReference type="Proteomes" id="UP000441208">
    <property type="component" value="Unassembled WGS sequence"/>
</dbReference>
<evidence type="ECO:0000256" key="10">
    <source>
        <dbReference type="SAM" id="MobiDB-lite"/>
    </source>
</evidence>
<evidence type="ECO:0000256" key="7">
    <source>
        <dbReference type="ARBA" id="ARBA00023128"/>
    </source>
</evidence>
<keyword evidence="3 9" id="KW-0813">Transport</keyword>
<dbReference type="EMBL" id="QXGB01000709">
    <property type="protein sequence ID" value="KAE9206336.1"/>
    <property type="molecule type" value="Genomic_DNA"/>
</dbReference>
<dbReference type="Proteomes" id="UP000440732">
    <property type="component" value="Unassembled WGS sequence"/>
</dbReference>
<sequence>MLPSIVPRIQQKVMEQQIVANSPKLVALLNHPAGPFTVHFWAPTFKWAISIANVADMRRSPETISVAQQTAVTATGLIWSRYSLVITPKNWNLFAVNVFMAGTGLVQFYRKFSYDQSHKAGCHARLPVAKCVQRRPVLMPWLSRPAEKDPGGGVSCHASASLKEGLWCQPHCQRLNSVPQTIPTRSLIPWQRFGGTATISPPAHTSSIASLPPTNASRIR</sequence>
<keyword evidence="5 9" id="KW-0999">Mitochondrion inner membrane</keyword>
<dbReference type="PANTHER" id="PTHR14154">
    <property type="entry name" value="UPF0041 BRAIN PROTEIN 44-RELATED"/>
    <property type="match status" value="1"/>
</dbReference>
<protein>
    <recommendedName>
        <fullName evidence="9">Mitochondrial pyruvate carrier</fullName>
    </recommendedName>
</protein>
<reference evidence="15 16" key="1">
    <citation type="submission" date="2018-08" db="EMBL/GenBank/DDBJ databases">
        <title>Genomic investigation of the strawberry pathogen Phytophthora fragariae indicates pathogenicity is determined by transcriptional variation in three key races.</title>
        <authorList>
            <person name="Adams T.M."/>
            <person name="Armitage A.D."/>
            <person name="Sobczyk M.K."/>
            <person name="Bates H.J."/>
            <person name="Dunwell J.M."/>
            <person name="Nellist C.F."/>
            <person name="Harrison R.J."/>
        </authorList>
    </citation>
    <scope>NUCLEOTIDE SEQUENCE [LARGE SCALE GENOMIC DNA]</scope>
    <source>
        <strain evidence="14 16">NOV-27</strain>
        <strain evidence="13 17">NOV-5</strain>
        <strain evidence="12 18">NOV-71</strain>
        <strain evidence="11 15">NOV-9</strain>
    </source>
</reference>
<dbReference type="InterPro" id="IPR005336">
    <property type="entry name" value="MPC"/>
</dbReference>
<feature type="region of interest" description="Disordered" evidence="10">
    <location>
        <begin position="198"/>
        <end position="220"/>
    </location>
</feature>
<evidence type="ECO:0000313" key="11">
    <source>
        <dbReference type="EMBL" id="KAE8935839.1"/>
    </source>
</evidence>
<evidence type="ECO:0000256" key="6">
    <source>
        <dbReference type="ARBA" id="ARBA00022989"/>
    </source>
</evidence>
<keyword evidence="4" id="KW-0812">Transmembrane</keyword>
<evidence type="ECO:0000313" key="13">
    <source>
        <dbReference type="EMBL" id="KAE9142800.1"/>
    </source>
</evidence>
<comment type="subcellular location">
    <subcellularLocation>
        <location evidence="1 9">Mitochondrion inner membrane</location>
        <topology evidence="1 9">Multi-pass membrane protein</topology>
    </subcellularLocation>
</comment>
<dbReference type="AlphaFoldDB" id="A0A6A3XRT1"/>
<name>A0A6A3XRT1_9STRA</name>
<comment type="function">
    <text evidence="9">Mediates the uptake of pyruvate into mitochondria.</text>
</comment>